<dbReference type="OrthoDB" id="2873829at2759"/>
<organism evidence="1 2">
    <name type="scientific">Dacryopinax primogenitus (strain DJM 731)</name>
    <name type="common">Brown rot fungus</name>
    <dbReference type="NCBI Taxonomy" id="1858805"/>
    <lineage>
        <taxon>Eukaryota</taxon>
        <taxon>Fungi</taxon>
        <taxon>Dikarya</taxon>
        <taxon>Basidiomycota</taxon>
        <taxon>Agaricomycotina</taxon>
        <taxon>Dacrymycetes</taxon>
        <taxon>Dacrymycetales</taxon>
        <taxon>Dacrymycetaceae</taxon>
        <taxon>Dacryopinax</taxon>
    </lineage>
</organism>
<reference evidence="1 2" key="1">
    <citation type="journal article" date="2012" name="Science">
        <title>The Paleozoic origin of enzymatic lignin decomposition reconstructed from 31 fungal genomes.</title>
        <authorList>
            <person name="Floudas D."/>
            <person name="Binder M."/>
            <person name="Riley R."/>
            <person name="Barry K."/>
            <person name="Blanchette R.A."/>
            <person name="Henrissat B."/>
            <person name="Martinez A.T."/>
            <person name="Otillar R."/>
            <person name="Spatafora J.W."/>
            <person name="Yadav J.S."/>
            <person name="Aerts A."/>
            <person name="Benoit I."/>
            <person name="Boyd A."/>
            <person name="Carlson A."/>
            <person name="Copeland A."/>
            <person name="Coutinho P.M."/>
            <person name="de Vries R.P."/>
            <person name="Ferreira P."/>
            <person name="Findley K."/>
            <person name="Foster B."/>
            <person name="Gaskell J."/>
            <person name="Glotzer D."/>
            <person name="Gorecki P."/>
            <person name="Heitman J."/>
            <person name="Hesse C."/>
            <person name="Hori C."/>
            <person name="Igarashi K."/>
            <person name="Jurgens J.A."/>
            <person name="Kallen N."/>
            <person name="Kersten P."/>
            <person name="Kohler A."/>
            <person name="Kuees U."/>
            <person name="Kumar T.K.A."/>
            <person name="Kuo A."/>
            <person name="LaButti K."/>
            <person name="Larrondo L.F."/>
            <person name="Lindquist E."/>
            <person name="Ling A."/>
            <person name="Lombard V."/>
            <person name="Lucas S."/>
            <person name="Lundell T."/>
            <person name="Martin R."/>
            <person name="McLaughlin D.J."/>
            <person name="Morgenstern I."/>
            <person name="Morin E."/>
            <person name="Murat C."/>
            <person name="Nagy L.G."/>
            <person name="Nolan M."/>
            <person name="Ohm R.A."/>
            <person name="Patyshakuliyeva A."/>
            <person name="Rokas A."/>
            <person name="Ruiz-Duenas F.J."/>
            <person name="Sabat G."/>
            <person name="Salamov A."/>
            <person name="Samejima M."/>
            <person name="Schmutz J."/>
            <person name="Slot J.C."/>
            <person name="St John F."/>
            <person name="Stenlid J."/>
            <person name="Sun H."/>
            <person name="Sun S."/>
            <person name="Syed K."/>
            <person name="Tsang A."/>
            <person name="Wiebenga A."/>
            <person name="Young D."/>
            <person name="Pisabarro A."/>
            <person name="Eastwood D.C."/>
            <person name="Martin F."/>
            <person name="Cullen D."/>
            <person name="Grigoriev I.V."/>
            <person name="Hibbett D.S."/>
        </authorList>
    </citation>
    <scope>NUCLEOTIDE SEQUENCE [LARGE SCALE GENOMIC DNA]</scope>
    <source>
        <strain evidence="1 2">DJM-731 SS1</strain>
    </source>
</reference>
<accession>M5G2G4</accession>
<sequence>MPWNTLHTMKDMDAAQQHRHTRLDTGDEVIPITNDSDNDVFTAPAMASLGKPVHIESHGNHSETKTKTLLNDNIPVLCWAVGHVAALKFQQEDDKWPDQVYLSVDPIVKSNSDCAAQICNMYSKPKQGGSLIPFGTVIASKFQTPFSPLKNKDAQPLEFTAVYDAMHGMKPKKDLRQYSASHLKKGDVVLSKMHIKKRFDCTSCNLGSPKKDWSYTVGFTLHAVYVIEVGSIPKDDDTEVEYDF</sequence>
<dbReference type="Proteomes" id="UP000030653">
    <property type="component" value="Unassembled WGS sequence"/>
</dbReference>
<proteinExistence type="predicted"/>
<evidence type="ECO:0000313" key="2">
    <source>
        <dbReference type="Proteomes" id="UP000030653"/>
    </source>
</evidence>
<gene>
    <name evidence="1" type="ORF">DACRYDRAFT_15677</name>
</gene>
<dbReference type="RefSeq" id="XP_040629299.1">
    <property type="nucleotide sequence ID" value="XM_040771127.1"/>
</dbReference>
<evidence type="ECO:0000313" key="1">
    <source>
        <dbReference type="EMBL" id="EJU02405.1"/>
    </source>
</evidence>
<dbReference type="HOGENOM" id="CLU_1137971_0_0_1"/>
<dbReference type="AlphaFoldDB" id="M5G2G4"/>
<dbReference type="GeneID" id="63686189"/>
<keyword evidence="2" id="KW-1185">Reference proteome</keyword>
<dbReference type="EMBL" id="JH795862">
    <property type="protein sequence ID" value="EJU02405.1"/>
    <property type="molecule type" value="Genomic_DNA"/>
</dbReference>
<name>M5G2G4_DACPD</name>
<protein>
    <submittedName>
        <fullName evidence="1">Uncharacterized protein</fullName>
    </submittedName>
</protein>